<dbReference type="NCBIfam" id="TIGR01509">
    <property type="entry name" value="HAD-SF-IA-v3"/>
    <property type="match status" value="1"/>
</dbReference>
<dbReference type="VEuPathDB" id="AmoebaDB:ACA1_281580"/>
<dbReference type="InterPro" id="IPR023214">
    <property type="entry name" value="HAD_sf"/>
</dbReference>
<dbReference type="CDD" id="cd02603">
    <property type="entry name" value="HAD_sEH-N_like"/>
    <property type="match status" value="1"/>
</dbReference>
<dbReference type="InterPro" id="IPR036412">
    <property type="entry name" value="HAD-like_sf"/>
</dbReference>
<dbReference type="SFLD" id="SFLDG01129">
    <property type="entry name" value="C1.5:_HAD__Beta-PGM__Phosphata"/>
    <property type="match status" value="1"/>
</dbReference>
<dbReference type="STRING" id="1257118.L8H6B4"/>
<dbReference type="EMBL" id="KB007908">
    <property type="protein sequence ID" value="ELR21044.1"/>
    <property type="molecule type" value="Genomic_DNA"/>
</dbReference>
<dbReference type="AlphaFoldDB" id="L8H6B4"/>
<dbReference type="SFLD" id="SFLDS00003">
    <property type="entry name" value="Haloacid_Dehalogenase"/>
    <property type="match status" value="1"/>
</dbReference>
<evidence type="ECO:0000313" key="2">
    <source>
        <dbReference type="Proteomes" id="UP000011083"/>
    </source>
</evidence>
<proteinExistence type="predicted"/>
<dbReference type="PANTHER" id="PTHR43611">
    <property type="entry name" value="ALPHA-D-GLUCOSE 1-PHOSPHATE PHOSPHATASE"/>
    <property type="match status" value="1"/>
</dbReference>
<organism evidence="1 2">
    <name type="scientific">Acanthamoeba castellanii (strain ATCC 30010 / Neff)</name>
    <dbReference type="NCBI Taxonomy" id="1257118"/>
    <lineage>
        <taxon>Eukaryota</taxon>
        <taxon>Amoebozoa</taxon>
        <taxon>Discosea</taxon>
        <taxon>Longamoebia</taxon>
        <taxon>Centramoebida</taxon>
        <taxon>Acanthamoebidae</taxon>
        <taxon>Acanthamoeba</taxon>
    </lineage>
</organism>
<dbReference type="InterPro" id="IPR023198">
    <property type="entry name" value="PGP-like_dom2"/>
</dbReference>
<dbReference type="Gene3D" id="1.10.150.240">
    <property type="entry name" value="Putative phosphatase, domain 2"/>
    <property type="match status" value="1"/>
</dbReference>
<accession>L8H6B4</accession>
<dbReference type="GeneID" id="14921919"/>
<evidence type="ECO:0000313" key="1">
    <source>
        <dbReference type="EMBL" id="ELR21044.1"/>
    </source>
</evidence>
<sequence>MQSADGTKVYRNVVFDLGGVLLAWDPPAFLAGIFSDRLPQDCPLELAQATSLPCWKLLDKGDISREESIALLPAPFNKEDYRRFVEGCLPYFMPLPAGVDILNQVRAKGYRTYVLSNFHKEYFDGVYKRYKDEEVCFAKFNGMTISSHVHCIKPQPEIYQHLLQDHQLLAEETLFIDDSEENVAAAQAMGIDALLCKDHAALLQEMQRLGAL</sequence>
<dbReference type="InterPro" id="IPR006439">
    <property type="entry name" value="HAD-SF_hydro_IA"/>
</dbReference>
<dbReference type="Gene3D" id="3.40.50.1000">
    <property type="entry name" value="HAD superfamily/HAD-like"/>
    <property type="match status" value="1"/>
</dbReference>
<dbReference type="GO" id="GO:0016787">
    <property type="term" value="F:hydrolase activity"/>
    <property type="evidence" value="ECO:0007669"/>
    <property type="project" value="UniProtKB-KW"/>
</dbReference>
<keyword evidence="2" id="KW-1185">Reference proteome</keyword>
<dbReference type="Pfam" id="PF00702">
    <property type="entry name" value="Hydrolase"/>
    <property type="match status" value="1"/>
</dbReference>
<protein>
    <submittedName>
        <fullName evidence="1">Haloacid dehalogenaselike hydrolase domain containing protein</fullName>
    </submittedName>
</protein>
<keyword evidence="1" id="KW-0378">Hydrolase</keyword>
<dbReference type="RefSeq" id="XP_004344787.1">
    <property type="nucleotide sequence ID" value="XM_004344737.1"/>
</dbReference>
<dbReference type="SUPFAM" id="SSF56784">
    <property type="entry name" value="HAD-like"/>
    <property type="match status" value="1"/>
</dbReference>
<reference evidence="1 2" key="1">
    <citation type="journal article" date="2013" name="Genome Biol.">
        <title>Genome of Acanthamoeba castellanii highlights extensive lateral gene transfer and early evolution of tyrosine kinase signaling.</title>
        <authorList>
            <person name="Clarke M."/>
            <person name="Lohan A.J."/>
            <person name="Liu B."/>
            <person name="Lagkouvardos I."/>
            <person name="Roy S."/>
            <person name="Zafar N."/>
            <person name="Bertelli C."/>
            <person name="Schilde C."/>
            <person name="Kianianmomeni A."/>
            <person name="Burglin T.R."/>
            <person name="Frech C."/>
            <person name="Turcotte B."/>
            <person name="Kopec K.O."/>
            <person name="Synnott J.M."/>
            <person name="Choo C."/>
            <person name="Paponov I."/>
            <person name="Finkler A."/>
            <person name="Soon Heng Tan C."/>
            <person name="Hutchins A.P."/>
            <person name="Weinmeier T."/>
            <person name="Rattei T."/>
            <person name="Chu J.S."/>
            <person name="Gimenez G."/>
            <person name="Irimia M."/>
            <person name="Rigden D.J."/>
            <person name="Fitzpatrick D.A."/>
            <person name="Lorenzo-Morales J."/>
            <person name="Bateman A."/>
            <person name="Chiu C.H."/>
            <person name="Tang P."/>
            <person name="Hegemann P."/>
            <person name="Fromm H."/>
            <person name="Raoult D."/>
            <person name="Greub G."/>
            <person name="Miranda-Saavedra D."/>
            <person name="Chen N."/>
            <person name="Nash P."/>
            <person name="Ginger M.L."/>
            <person name="Horn M."/>
            <person name="Schaap P."/>
            <person name="Caler L."/>
            <person name="Loftus B."/>
        </authorList>
    </citation>
    <scope>NUCLEOTIDE SEQUENCE [LARGE SCALE GENOMIC DNA]</scope>
    <source>
        <strain evidence="1 2">Neff</strain>
    </source>
</reference>
<dbReference type="KEGG" id="acan:ACA1_281580"/>
<name>L8H6B4_ACACF</name>
<gene>
    <name evidence="1" type="ORF">ACA1_281580</name>
</gene>
<dbReference type="PANTHER" id="PTHR43611:SF3">
    <property type="entry name" value="FLAVIN MONONUCLEOTIDE HYDROLASE 1, CHLOROPLATIC"/>
    <property type="match status" value="1"/>
</dbReference>
<dbReference type="OrthoDB" id="2012566at2759"/>
<dbReference type="Proteomes" id="UP000011083">
    <property type="component" value="Unassembled WGS sequence"/>
</dbReference>